<organism evidence="1 2">
    <name type="scientific">candidate division WWE3 bacterium CG_4_10_14_0_2_um_filter_41_14</name>
    <dbReference type="NCBI Taxonomy" id="1975072"/>
    <lineage>
        <taxon>Bacteria</taxon>
        <taxon>Katanobacteria</taxon>
    </lineage>
</organism>
<protein>
    <submittedName>
        <fullName evidence="1">Uncharacterized protein</fullName>
    </submittedName>
</protein>
<gene>
    <name evidence="1" type="ORF">COY32_05145</name>
</gene>
<dbReference type="AlphaFoldDB" id="A0A2M7TH79"/>
<evidence type="ECO:0000313" key="2">
    <source>
        <dbReference type="Proteomes" id="UP000228920"/>
    </source>
</evidence>
<dbReference type="EMBL" id="PFNL01000132">
    <property type="protein sequence ID" value="PIZ45525.1"/>
    <property type="molecule type" value="Genomic_DNA"/>
</dbReference>
<evidence type="ECO:0000313" key="1">
    <source>
        <dbReference type="EMBL" id="PIZ45525.1"/>
    </source>
</evidence>
<accession>A0A2M7TH79</accession>
<sequence>MGVFPRESLDFIAPQEAAPMVEVANVFETRALLDLPEGIGWAWDEQSHMSGTDRMYAEIKSISESYPKIDFVNSGRILNREQFAQKYANEIGLNGGYIEYITKVLLERYPNLQLMRGGSLRVQNGVAVLEGGSSGTDFLLGSVGAVNYAYRDHDGNSRKGPVMYCVPWSTVIRDRRLFMIGSHTGYDFGLTPRDHSEEYYDWCRENLKVIRLPDDPARLPDIKNVLRSKSIQ</sequence>
<name>A0A2M7TH79_UNCKA</name>
<reference evidence="2" key="1">
    <citation type="submission" date="2017-09" db="EMBL/GenBank/DDBJ databases">
        <title>Depth-based differentiation of microbial function through sediment-hosted aquifers and enrichment of novel symbionts in the deep terrestrial subsurface.</title>
        <authorList>
            <person name="Probst A.J."/>
            <person name="Ladd B."/>
            <person name="Jarett J.K."/>
            <person name="Geller-Mcgrath D.E."/>
            <person name="Sieber C.M.K."/>
            <person name="Emerson J.B."/>
            <person name="Anantharaman K."/>
            <person name="Thomas B.C."/>
            <person name="Malmstrom R."/>
            <person name="Stieglmeier M."/>
            <person name="Klingl A."/>
            <person name="Woyke T."/>
            <person name="Ryan C.M."/>
            <person name="Banfield J.F."/>
        </authorList>
    </citation>
    <scope>NUCLEOTIDE SEQUENCE [LARGE SCALE GENOMIC DNA]</scope>
</reference>
<dbReference type="Proteomes" id="UP000228920">
    <property type="component" value="Unassembled WGS sequence"/>
</dbReference>
<proteinExistence type="predicted"/>
<comment type="caution">
    <text evidence="1">The sequence shown here is derived from an EMBL/GenBank/DDBJ whole genome shotgun (WGS) entry which is preliminary data.</text>
</comment>